<dbReference type="EMBL" id="JRXF01000017">
    <property type="protein sequence ID" value="KOC93154.1"/>
    <property type="molecule type" value="Genomic_DNA"/>
</dbReference>
<reference evidence="1 2" key="1">
    <citation type="journal article" date="2015" name="Int. J. Syst. Evol. Microbiol.">
        <title>Erwinia iniecta sp. nov., isolated from Russian wheat aphids (Diuraphis noxia).</title>
        <authorList>
            <person name="Campillo T."/>
            <person name="Luna E."/>
            <person name="Portier P."/>
            <person name="Fischer-Le Saux M."/>
            <person name="Lapitan N."/>
            <person name="Tisserat N.A."/>
            <person name="Leach J.E."/>
        </authorList>
    </citation>
    <scope>NUCLEOTIDE SEQUENCE [LARGE SCALE GENOMIC DNA]</scope>
    <source>
        <strain evidence="1 2">B149</strain>
    </source>
</reference>
<gene>
    <name evidence="1" type="ORF">NG43_11940</name>
</gene>
<protein>
    <submittedName>
        <fullName evidence="1">Choline dehydrogenase</fullName>
    </submittedName>
</protein>
<dbReference type="Gene3D" id="3.50.50.60">
    <property type="entry name" value="FAD/NAD(P)-binding domain"/>
    <property type="match status" value="1"/>
</dbReference>
<dbReference type="Proteomes" id="UP000036851">
    <property type="component" value="Unassembled WGS sequence"/>
</dbReference>
<comment type="caution">
    <text evidence="1">The sequence shown here is derived from an EMBL/GenBank/DDBJ whole genome shotgun (WGS) entry which is preliminary data.</text>
</comment>
<sequence length="34" mass="3371">MSKQVDADVIIIGSGVMGGLVATQLAKAGKSVII</sequence>
<evidence type="ECO:0000313" key="1">
    <source>
        <dbReference type="EMBL" id="KOC93154.1"/>
    </source>
</evidence>
<accession>A0A0L7TCP7</accession>
<dbReference type="InterPro" id="IPR036188">
    <property type="entry name" value="FAD/NAD-bd_sf"/>
</dbReference>
<dbReference type="SUPFAM" id="SSF51905">
    <property type="entry name" value="FAD/NAD(P)-binding domain"/>
    <property type="match status" value="1"/>
</dbReference>
<dbReference type="PATRIC" id="fig|1560201.4.peg.2593"/>
<feature type="non-terminal residue" evidence="1">
    <location>
        <position position="34"/>
    </location>
</feature>
<evidence type="ECO:0000313" key="2">
    <source>
        <dbReference type="Proteomes" id="UP000036851"/>
    </source>
</evidence>
<name>A0A0L7TCP7_9GAMM</name>
<proteinExistence type="predicted"/>
<organism evidence="1 2">
    <name type="scientific">Winslowiella iniecta</name>
    <dbReference type="NCBI Taxonomy" id="1560201"/>
    <lineage>
        <taxon>Bacteria</taxon>
        <taxon>Pseudomonadati</taxon>
        <taxon>Pseudomonadota</taxon>
        <taxon>Gammaproteobacteria</taxon>
        <taxon>Enterobacterales</taxon>
        <taxon>Erwiniaceae</taxon>
        <taxon>Winslowiella</taxon>
    </lineage>
</organism>
<dbReference type="AlphaFoldDB" id="A0A0L7TCP7"/>